<gene>
    <name evidence="1" type="ORF">CRP113_gp31</name>
</gene>
<evidence type="ECO:0000313" key="2">
    <source>
        <dbReference type="Proteomes" id="UP001302325"/>
    </source>
</evidence>
<dbReference type="InterPro" id="IPR033767">
    <property type="entry name" value="Tail_Gp11"/>
</dbReference>
<organism evidence="1 2">
    <name type="scientific">Roseobacter phage CRP-113</name>
    <dbReference type="NCBI Taxonomy" id="3072841"/>
    <lineage>
        <taxon>Viruses</taxon>
        <taxon>Duplodnaviria</taxon>
        <taxon>Heunggongvirae</taxon>
        <taxon>Uroviricota</taxon>
        <taxon>Caudoviricetes</taxon>
        <taxon>Autographivirales</taxon>
        <taxon>Autographivirales incertae sedis</taxon>
        <taxon>Oceanidvirus</taxon>
        <taxon>Oceanidvirus CRP113</taxon>
    </lineage>
</organism>
<evidence type="ECO:0000313" key="1">
    <source>
        <dbReference type="EMBL" id="WMM95848.1"/>
    </source>
</evidence>
<sequence>MTKPSSMTELEAVNVLLTTIGETPVNTLTGNLVTDVTVAQQVLNEVSREVQSEGWHFNTEQGVKLTPNSSKEIVVPPDVSRIDAKYVDVTIRGGKLFNLTERTFKFDNQLEVDIVYYQDFVDLPDQAKRYITVRAARIYSDRMINSETIHQMTLRDEQKALITLKEFEGDVGDYSMMDNYSVARVMNRGFNRRIL</sequence>
<protein>
    <submittedName>
        <fullName evidence="1">Tail tubular protein A</fullName>
    </submittedName>
</protein>
<keyword evidence="2" id="KW-1185">Reference proteome</keyword>
<dbReference type="EMBL" id="OR420755">
    <property type="protein sequence ID" value="WMM95848.1"/>
    <property type="molecule type" value="Genomic_DNA"/>
</dbReference>
<accession>A0AAX3ZX60</accession>
<proteinExistence type="predicted"/>
<reference evidence="1 2" key="1">
    <citation type="submission" date="2023-08" db="EMBL/GenBank/DDBJ databases">
        <authorList>
            <person name="Du S."/>
            <person name="Wu Z."/>
            <person name="Wu Y."/>
            <person name="Yang M."/>
            <person name="Shao J."/>
            <person name="Liu H."/>
            <person name="Zhao Y."/>
            <person name="Zhang Z."/>
        </authorList>
    </citation>
    <scope>NUCLEOTIDE SEQUENCE [LARGE SCALE GENOMIC DNA]</scope>
</reference>
<dbReference type="Pfam" id="PF17212">
    <property type="entry name" value="Tube"/>
    <property type="match status" value="1"/>
</dbReference>
<dbReference type="Proteomes" id="UP001302325">
    <property type="component" value="Segment"/>
</dbReference>
<name>A0AAX3ZX60_9CAUD</name>